<dbReference type="InterPro" id="IPR002885">
    <property type="entry name" value="PPR_rpt"/>
</dbReference>
<accession>A0A162B5X6</accession>
<dbReference type="EMBL" id="LNRQ01000001">
    <property type="protein sequence ID" value="KZN10433.1"/>
    <property type="molecule type" value="Genomic_DNA"/>
</dbReference>
<protein>
    <recommendedName>
        <fullName evidence="5">Pentacotripeptide-repeat region of PRORP domain-containing protein</fullName>
    </recommendedName>
</protein>
<dbReference type="STRING" id="79200.A0A162B5X6"/>
<dbReference type="InterPro" id="IPR011990">
    <property type="entry name" value="TPR-like_helical_dom_sf"/>
</dbReference>
<dbReference type="NCBIfam" id="TIGR00756">
    <property type="entry name" value="PPR"/>
    <property type="match status" value="2"/>
</dbReference>
<sequence length="177" mass="20502">MLEIQLSRKGQKRHVYRMFIFAAGHAREHDLARAVYDMMSASNITPDSERTSSADKLFNDLKGERNAGKKLCQCLIIGVCRMNKAEMALSYVEEMRRNKETPSLRCYEELVPVLCNNIKYDEVFNIVDDTQSEMEDLFQLLLVISFCYILPGLKISVVTGFDQDITPRHHWFQLGTW</sequence>
<proteinExistence type="predicted"/>
<dbReference type="AlphaFoldDB" id="A0A162B5X6"/>
<evidence type="ECO:0000313" key="2">
    <source>
        <dbReference type="EMBL" id="KZN10433.1"/>
    </source>
</evidence>
<dbReference type="EMBL" id="CP093343">
    <property type="protein sequence ID" value="WOG84079.1"/>
    <property type="molecule type" value="Genomic_DNA"/>
</dbReference>
<reference evidence="3" key="2">
    <citation type="submission" date="2022-03" db="EMBL/GenBank/DDBJ databases">
        <title>Draft title - Genomic analysis of global carrot germplasm unveils the trajectory of domestication and the origin of high carotenoid orange carrot.</title>
        <authorList>
            <person name="Iorizzo M."/>
            <person name="Ellison S."/>
            <person name="Senalik D."/>
            <person name="Macko-Podgorni A."/>
            <person name="Grzebelus D."/>
            <person name="Bostan H."/>
            <person name="Rolling W."/>
            <person name="Curaba J."/>
            <person name="Simon P."/>
        </authorList>
    </citation>
    <scope>NUCLEOTIDE SEQUENCE</scope>
    <source>
        <tissue evidence="3">Leaf</tissue>
    </source>
</reference>
<evidence type="ECO:0000313" key="3">
    <source>
        <dbReference type="EMBL" id="WOG84079.1"/>
    </source>
</evidence>
<evidence type="ECO:0000313" key="4">
    <source>
        <dbReference type="Proteomes" id="UP000077755"/>
    </source>
</evidence>
<reference evidence="2" key="1">
    <citation type="journal article" date="2016" name="Nat. Genet.">
        <title>A high-quality carrot genome assembly provides new insights into carotenoid accumulation and asterid genome evolution.</title>
        <authorList>
            <person name="Iorizzo M."/>
            <person name="Ellison S."/>
            <person name="Senalik D."/>
            <person name="Zeng P."/>
            <person name="Satapoomin P."/>
            <person name="Huang J."/>
            <person name="Bowman M."/>
            <person name="Iovene M."/>
            <person name="Sanseverino W."/>
            <person name="Cavagnaro P."/>
            <person name="Yildiz M."/>
            <person name="Macko-Podgorni A."/>
            <person name="Moranska E."/>
            <person name="Grzebelus E."/>
            <person name="Grzebelus D."/>
            <person name="Ashrafi H."/>
            <person name="Zheng Z."/>
            <person name="Cheng S."/>
            <person name="Spooner D."/>
            <person name="Van Deynze A."/>
            <person name="Simon P."/>
        </authorList>
    </citation>
    <scope>NUCLEOTIDE SEQUENCE [LARGE SCALE GENOMIC DNA]</scope>
    <source>
        <tissue evidence="2">Leaf</tissue>
    </source>
</reference>
<dbReference type="Proteomes" id="UP000077755">
    <property type="component" value="Chromosome 1"/>
</dbReference>
<evidence type="ECO:0008006" key="5">
    <source>
        <dbReference type="Google" id="ProtNLM"/>
    </source>
</evidence>
<gene>
    <name evidence="2" type="ORF">DCAR_003089</name>
    <name evidence="3" type="ORF">DCAR_0103259</name>
</gene>
<dbReference type="Gene3D" id="1.25.40.10">
    <property type="entry name" value="Tetratricopeptide repeat domain"/>
    <property type="match status" value="1"/>
</dbReference>
<evidence type="ECO:0000256" key="1">
    <source>
        <dbReference type="ARBA" id="ARBA00022737"/>
    </source>
</evidence>
<keyword evidence="4" id="KW-1185">Reference proteome</keyword>
<dbReference type="Gramene" id="KZN10433">
    <property type="protein sequence ID" value="KZN10433"/>
    <property type="gene ID" value="DCAR_003089"/>
</dbReference>
<organism evidence="2">
    <name type="scientific">Daucus carota subsp. sativus</name>
    <name type="common">Carrot</name>
    <dbReference type="NCBI Taxonomy" id="79200"/>
    <lineage>
        <taxon>Eukaryota</taxon>
        <taxon>Viridiplantae</taxon>
        <taxon>Streptophyta</taxon>
        <taxon>Embryophyta</taxon>
        <taxon>Tracheophyta</taxon>
        <taxon>Spermatophyta</taxon>
        <taxon>Magnoliopsida</taxon>
        <taxon>eudicotyledons</taxon>
        <taxon>Gunneridae</taxon>
        <taxon>Pentapetalae</taxon>
        <taxon>asterids</taxon>
        <taxon>campanulids</taxon>
        <taxon>Apiales</taxon>
        <taxon>Apiaceae</taxon>
        <taxon>Apioideae</taxon>
        <taxon>Scandiceae</taxon>
        <taxon>Daucinae</taxon>
        <taxon>Daucus</taxon>
        <taxon>Daucus sect. Daucus</taxon>
    </lineage>
</organism>
<keyword evidence="1" id="KW-0677">Repeat</keyword>
<name>A0A162B5X6_DAUCS</name>